<comment type="caution">
    <text evidence="2">The sequence shown here is derived from an EMBL/GenBank/DDBJ whole genome shotgun (WGS) entry which is preliminary data.</text>
</comment>
<dbReference type="OrthoDB" id="3600043at2759"/>
<reference evidence="2 3" key="1">
    <citation type="journal article" date="2018" name="BMC Genomics">
        <title>Comparative genome analyses reveal sequence features reflecting distinct modes of host-adaptation between dicot and monocot powdery mildew.</title>
        <authorList>
            <person name="Wu Y."/>
            <person name="Ma X."/>
            <person name="Pan Z."/>
            <person name="Kale S.D."/>
            <person name="Song Y."/>
            <person name="King H."/>
            <person name="Zhang Q."/>
            <person name="Presley C."/>
            <person name="Deng X."/>
            <person name="Wei C.I."/>
            <person name="Xiao S."/>
        </authorList>
    </citation>
    <scope>NUCLEOTIDE SEQUENCE [LARGE SCALE GENOMIC DNA]</scope>
    <source>
        <strain evidence="2">UCSC1</strain>
    </source>
</reference>
<evidence type="ECO:0000313" key="2">
    <source>
        <dbReference type="EMBL" id="RKF79416.1"/>
    </source>
</evidence>
<name>A0A420IXY1_9PEZI</name>
<feature type="region of interest" description="Disordered" evidence="1">
    <location>
        <begin position="1"/>
        <end position="47"/>
    </location>
</feature>
<accession>A0A420IXY1</accession>
<organism evidence="2 3">
    <name type="scientific">Golovinomyces cichoracearum</name>
    <dbReference type="NCBI Taxonomy" id="62708"/>
    <lineage>
        <taxon>Eukaryota</taxon>
        <taxon>Fungi</taxon>
        <taxon>Dikarya</taxon>
        <taxon>Ascomycota</taxon>
        <taxon>Pezizomycotina</taxon>
        <taxon>Leotiomycetes</taxon>
        <taxon>Erysiphales</taxon>
        <taxon>Erysiphaceae</taxon>
        <taxon>Golovinomyces</taxon>
    </lineage>
</organism>
<feature type="compositionally biased region" description="Polar residues" evidence="1">
    <location>
        <begin position="16"/>
        <end position="31"/>
    </location>
</feature>
<sequence>MSSLDLEGSSKEELNVTKSPGSNPSVTSDSNQIHKDGATGPEENKTTEYIKQNYDGYIQYNFTGEQLWEAFVDDFADFKS</sequence>
<dbReference type="AlphaFoldDB" id="A0A420IXY1"/>
<evidence type="ECO:0000256" key="1">
    <source>
        <dbReference type="SAM" id="MobiDB-lite"/>
    </source>
</evidence>
<gene>
    <name evidence="2" type="ORF">GcC1_046011</name>
</gene>
<dbReference type="Proteomes" id="UP000285405">
    <property type="component" value="Unassembled WGS sequence"/>
</dbReference>
<evidence type="ECO:0000313" key="3">
    <source>
        <dbReference type="Proteomes" id="UP000285405"/>
    </source>
</evidence>
<feature type="compositionally biased region" description="Basic and acidic residues" evidence="1">
    <location>
        <begin position="32"/>
        <end position="47"/>
    </location>
</feature>
<proteinExistence type="predicted"/>
<protein>
    <submittedName>
        <fullName evidence="2">Uncharacterized protein</fullName>
    </submittedName>
</protein>
<dbReference type="EMBL" id="MCBR01004696">
    <property type="protein sequence ID" value="RKF79416.1"/>
    <property type="molecule type" value="Genomic_DNA"/>
</dbReference>